<comment type="caution">
    <text evidence="7">The sequence shown here is derived from an EMBL/GenBank/DDBJ whole genome shotgun (WGS) entry which is preliminary data.</text>
</comment>
<keyword evidence="2" id="KW-0436">Ligase</keyword>
<dbReference type="PANTHER" id="PTHR43107:SF22">
    <property type="entry name" value="VERY LONG-CHAIN ACYL-COA SYNTHETASE"/>
    <property type="match status" value="1"/>
</dbReference>
<evidence type="ECO:0000256" key="4">
    <source>
        <dbReference type="ARBA" id="ARBA00041297"/>
    </source>
</evidence>
<organism evidence="7 8">
    <name type="scientific">Tegillarca granosa</name>
    <name type="common">Malaysian cockle</name>
    <name type="synonym">Anadara granosa</name>
    <dbReference type="NCBI Taxonomy" id="220873"/>
    <lineage>
        <taxon>Eukaryota</taxon>
        <taxon>Metazoa</taxon>
        <taxon>Spiralia</taxon>
        <taxon>Lophotrochozoa</taxon>
        <taxon>Mollusca</taxon>
        <taxon>Bivalvia</taxon>
        <taxon>Autobranchia</taxon>
        <taxon>Pteriomorphia</taxon>
        <taxon>Arcoida</taxon>
        <taxon>Arcoidea</taxon>
        <taxon>Arcidae</taxon>
        <taxon>Tegillarca</taxon>
    </lineage>
</organism>
<sequence length="248" mass="28686">MSCYEEANIKAYCKRTDTETPGPCVFPSLPKPAIVSQLKGIASMQFWSIFNFKHEDRVYIVTPLYHGVATNIALFNALKVEYFDDCRRYGVTVIQYIGELLRYLLHQPERENDSVHKIRVAFGNGLRTDVWEKFQSRFKIPWIVEFFGASEGVGVFLNCSNRVGAIGKHSPFMVGEEGLIISAIPAYQSGFYKGPKELDNKKIIKNVFKDGDRYFNFGDLAYMDQDYFLYFRDRLGDTFRYSEYKLNV</sequence>
<evidence type="ECO:0000256" key="2">
    <source>
        <dbReference type="ARBA" id="ARBA00022598"/>
    </source>
</evidence>
<reference evidence="7 8" key="1">
    <citation type="submission" date="2022-12" db="EMBL/GenBank/DDBJ databases">
        <title>Chromosome-level genome of Tegillarca granosa.</title>
        <authorList>
            <person name="Kim J."/>
        </authorList>
    </citation>
    <scope>NUCLEOTIDE SEQUENCE [LARGE SCALE GENOMIC DNA]</scope>
    <source>
        <strain evidence="7">Teg-2019</strain>
        <tissue evidence="7">Adductor muscle</tissue>
    </source>
</reference>
<proteinExistence type="inferred from homology"/>
<evidence type="ECO:0000256" key="3">
    <source>
        <dbReference type="ARBA" id="ARBA00036527"/>
    </source>
</evidence>
<dbReference type="Gene3D" id="3.40.50.12780">
    <property type="entry name" value="N-terminal domain of ligase-like"/>
    <property type="match status" value="1"/>
</dbReference>
<evidence type="ECO:0000256" key="5">
    <source>
        <dbReference type="ARBA" id="ARBA00048666"/>
    </source>
</evidence>
<dbReference type="Proteomes" id="UP001217089">
    <property type="component" value="Unassembled WGS sequence"/>
</dbReference>
<evidence type="ECO:0000256" key="1">
    <source>
        <dbReference type="ARBA" id="ARBA00006432"/>
    </source>
</evidence>
<keyword evidence="8" id="KW-1185">Reference proteome</keyword>
<gene>
    <name evidence="7" type="ORF">KUTeg_017805</name>
</gene>
<dbReference type="EMBL" id="JARBDR010000903">
    <property type="protein sequence ID" value="KAJ8304222.1"/>
    <property type="molecule type" value="Genomic_DNA"/>
</dbReference>
<dbReference type="InterPro" id="IPR000873">
    <property type="entry name" value="AMP-dep_synth/lig_dom"/>
</dbReference>
<dbReference type="PANTHER" id="PTHR43107">
    <property type="entry name" value="LONG-CHAIN FATTY ACID TRANSPORT PROTEIN"/>
    <property type="match status" value="1"/>
</dbReference>
<evidence type="ECO:0000313" key="8">
    <source>
        <dbReference type="Proteomes" id="UP001217089"/>
    </source>
</evidence>
<accession>A0ABQ9EG01</accession>
<dbReference type="Pfam" id="PF00501">
    <property type="entry name" value="AMP-binding"/>
    <property type="match status" value="1"/>
</dbReference>
<comment type="catalytic activity">
    <reaction evidence="5">
        <text>tetracosanoate + ATP + CoA = tetracosanoyl-CoA + AMP + diphosphate</text>
        <dbReference type="Rhea" id="RHEA:33639"/>
        <dbReference type="ChEBI" id="CHEBI:30616"/>
        <dbReference type="ChEBI" id="CHEBI:31014"/>
        <dbReference type="ChEBI" id="CHEBI:33019"/>
        <dbReference type="ChEBI" id="CHEBI:57287"/>
        <dbReference type="ChEBI" id="CHEBI:65052"/>
        <dbReference type="ChEBI" id="CHEBI:456215"/>
    </reaction>
    <physiologicalReaction direction="left-to-right" evidence="5">
        <dbReference type="Rhea" id="RHEA:33640"/>
    </physiologicalReaction>
</comment>
<evidence type="ECO:0000313" key="7">
    <source>
        <dbReference type="EMBL" id="KAJ8304222.1"/>
    </source>
</evidence>
<evidence type="ECO:0000259" key="6">
    <source>
        <dbReference type="Pfam" id="PF00501"/>
    </source>
</evidence>
<comment type="catalytic activity">
    <reaction evidence="3">
        <text>a very long-chain fatty acid + ATP + CoA = a very long-chain fatty acyl-CoA + AMP + diphosphate</text>
        <dbReference type="Rhea" id="RHEA:54536"/>
        <dbReference type="ChEBI" id="CHEBI:30616"/>
        <dbReference type="ChEBI" id="CHEBI:33019"/>
        <dbReference type="ChEBI" id="CHEBI:57287"/>
        <dbReference type="ChEBI" id="CHEBI:58950"/>
        <dbReference type="ChEBI" id="CHEBI:138261"/>
        <dbReference type="ChEBI" id="CHEBI:456215"/>
    </reaction>
    <physiologicalReaction direction="left-to-right" evidence="3">
        <dbReference type="Rhea" id="RHEA:54537"/>
    </physiologicalReaction>
</comment>
<comment type="similarity">
    <text evidence="1">Belongs to the ATP-dependent AMP-binding enzyme family.</text>
</comment>
<name>A0ABQ9EG01_TEGGR</name>
<dbReference type="SUPFAM" id="SSF56801">
    <property type="entry name" value="Acetyl-CoA synthetase-like"/>
    <property type="match status" value="1"/>
</dbReference>
<protein>
    <recommendedName>
        <fullName evidence="4">Long-chain-fatty-acid--CoA ligase</fullName>
    </recommendedName>
</protein>
<feature type="domain" description="AMP-dependent synthetase/ligase" evidence="6">
    <location>
        <begin position="30"/>
        <end position="167"/>
    </location>
</feature>
<dbReference type="InterPro" id="IPR042099">
    <property type="entry name" value="ANL_N_sf"/>
</dbReference>